<reference evidence="1 2" key="1">
    <citation type="journal article" date="2018" name="Int. J. Syst. Evol. Microbiol.">
        <title>Micromonospora globbae sp. nov., an endophytic actinomycete isolated from roots of Globba winitii C. H. Wright.</title>
        <authorList>
            <person name="Kuncharoen N."/>
            <person name="Pittayakhajonwut P."/>
            <person name="Tanasupawat S."/>
        </authorList>
    </citation>
    <scope>NUCLEOTIDE SEQUENCE [LARGE SCALE GENOMIC DNA]</scope>
    <source>
        <strain evidence="1 2">WPS1-2</strain>
    </source>
</reference>
<dbReference type="EMBL" id="RAQQ01000006">
    <property type="protein sequence ID" value="RKF27532.1"/>
    <property type="molecule type" value="Genomic_DNA"/>
</dbReference>
<evidence type="ECO:0000313" key="1">
    <source>
        <dbReference type="EMBL" id="RKF27532.1"/>
    </source>
</evidence>
<protein>
    <submittedName>
        <fullName evidence="1">Uncharacterized protein</fullName>
    </submittedName>
</protein>
<name>A0A420F3M4_9ACTN</name>
<proteinExistence type="predicted"/>
<organism evidence="1 2">
    <name type="scientific">Micromonospora globbae</name>
    <dbReference type="NCBI Taxonomy" id="1894969"/>
    <lineage>
        <taxon>Bacteria</taxon>
        <taxon>Bacillati</taxon>
        <taxon>Actinomycetota</taxon>
        <taxon>Actinomycetes</taxon>
        <taxon>Micromonosporales</taxon>
        <taxon>Micromonosporaceae</taxon>
        <taxon>Micromonospora</taxon>
    </lineage>
</organism>
<gene>
    <name evidence="1" type="ORF">D7I43_10840</name>
</gene>
<dbReference type="OrthoDB" id="3688443at2"/>
<evidence type="ECO:0000313" key="2">
    <source>
        <dbReference type="Proteomes" id="UP000285744"/>
    </source>
</evidence>
<dbReference type="Proteomes" id="UP000285744">
    <property type="component" value="Unassembled WGS sequence"/>
</dbReference>
<dbReference type="AlphaFoldDB" id="A0A420F3M4"/>
<comment type="caution">
    <text evidence="1">The sequence shown here is derived from an EMBL/GenBank/DDBJ whole genome shotgun (WGS) entry which is preliminary data.</text>
</comment>
<sequence length="255" mass="28012">MRGDGRVQPGTPDLEYGEPFNKAFDQIRPAIETCVDKFNEIVEQVNGHRWLLGPAGLWWVKHHLDNVRNRLDEVLDRVDHALEHQLPVLSLINISFRWVNDVKTPVSDLSFVTTEPANENLAKWNGDAASAYHAKAAKQKAAVDETVLKAEFISQWLFKIAKANVDYVVELAKIVTALAGKLAQAAVDAASLVDLLWAVDALAESIGDLVTAGLDTLLTIGQRFVDALGNVRDIATQVGDYSKLPGGRWPEAVRG</sequence>
<accession>A0A420F3M4</accession>